<reference evidence="3 4" key="1">
    <citation type="submission" date="2020-08" db="EMBL/GenBank/DDBJ databases">
        <title>Genomic Encyclopedia of Type Strains, Phase IV (KMG-IV): sequencing the most valuable type-strain genomes for metagenomic binning, comparative biology and taxonomic classification.</title>
        <authorList>
            <person name="Goeker M."/>
        </authorList>
    </citation>
    <scope>NUCLEOTIDE SEQUENCE [LARGE SCALE GENOMIC DNA]</scope>
    <source>
        <strain evidence="3 4">DSM 22368</strain>
    </source>
</reference>
<dbReference type="InterPro" id="IPR029068">
    <property type="entry name" value="Glyas_Bleomycin-R_OHBP_Dase"/>
</dbReference>
<dbReference type="PANTHER" id="PTHR43048">
    <property type="entry name" value="METHYLMALONYL-COA EPIMERASE"/>
    <property type="match status" value="1"/>
</dbReference>
<feature type="domain" description="VOC" evidence="2">
    <location>
        <begin position="161"/>
        <end position="282"/>
    </location>
</feature>
<dbReference type="InterPro" id="IPR051785">
    <property type="entry name" value="MMCE/EMCE_epimerase"/>
</dbReference>
<evidence type="ECO:0000256" key="1">
    <source>
        <dbReference type="ARBA" id="ARBA00022723"/>
    </source>
</evidence>
<dbReference type="InParanoid" id="A0A7X0JVL1"/>
<dbReference type="Pfam" id="PF13669">
    <property type="entry name" value="Glyoxalase_4"/>
    <property type="match status" value="2"/>
</dbReference>
<comment type="caution">
    <text evidence="3">The sequence shown here is derived from an EMBL/GenBank/DDBJ whole genome shotgun (WGS) entry which is preliminary data.</text>
</comment>
<accession>A0A7X0JVL1</accession>
<dbReference type="GO" id="GO:0004493">
    <property type="term" value="F:methylmalonyl-CoA epimerase activity"/>
    <property type="evidence" value="ECO:0007669"/>
    <property type="project" value="TreeGrafter"/>
</dbReference>
<dbReference type="GO" id="GO:0046491">
    <property type="term" value="P:L-methylmalonyl-CoA metabolic process"/>
    <property type="evidence" value="ECO:0007669"/>
    <property type="project" value="TreeGrafter"/>
</dbReference>
<proteinExistence type="predicted"/>
<gene>
    <name evidence="3" type="ORF">HNR48_003376</name>
</gene>
<evidence type="ECO:0000313" key="4">
    <source>
        <dbReference type="Proteomes" id="UP000528457"/>
    </source>
</evidence>
<dbReference type="RefSeq" id="WP_166843871.1">
    <property type="nucleotide sequence ID" value="NZ_JAAONY010000003.1"/>
</dbReference>
<keyword evidence="4" id="KW-1185">Reference proteome</keyword>
<dbReference type="GO" id="GO:0046872">
    <property type="term" value="F:metal ion binding"/>
    <property type="evidence" value="ECO:0007669"/>
    <property type="project" value="UniProtKB-KW"/>
</dbReference>
<dbReference type="Proteomes" id="UP000528457">
    <property type="component" value="Unassembled WGS sequence"/>
</dbReference>
<dbReference type="Gene3D" id="3.10.180.10">
    <property type="entry name" value="2,3-Dihydroxybiphenyl 1,2-Dioxygenase, domain 1"/>
    <property type="match status" value="2"/>
</dbReference>
<name>A0A7X0JVL1_9GAMM</name>
<dbReference type="GO" id="GO:0051213">
    <property type="term" value="F:dioxygenase activity"/>
    <property type="evidence" value="ECO:0007669"/>
    <property type="project" value="UniProtKB-KW"/>
</dbReference>
<keyword evidence="3" id="KW-0223">Dioxygenase</keyword>
<evidence type="ECO:0000259" key="2">
    <source>
        <dbReference type="PROSITE" id="PS51819"/>
    </source>
</evidence>
<protein>
    <submittedName>
        <fullName evidence="3">Catechol 2,3-dioxygenase-like lactoylglutathione lyase family enzyme</fullName>
    </submittedName>
</protein>
<sequence length="284" mass="31851">MLNAIDRVMLAVQSVESAREAYCEVLGREPSEEGTDARLGVAYCRFRLFSSCIELLSPLDNYDGDSPLFKRAQWQLAHHGEGIMAIAFATQQLDDCLAVFEEQKLGVKVLDADGYLKNSRMIQLQEDHCMGLGLLVVETEDRLSLPFAKPSTESGHGLIDDVDHIVLNTRDSDTLKHCFSEQLGLALRLDQSREEWGVRQLFYRVGANILEVMEFLSEEQKAKADYFWGIALAVPRLDPCLERLRETGIAVSNARKGRKKHTRVATLKSHDCGAATLLISQERP</sequence>
<organism evidence="3 4">
    <name type="scientific">Pseudoteredinibacter isoporae</name>
    <dbReference type="NCBI Taxonomy" id="570281"/>
    <lineage>
        <taxon>Bacteria</taxon>
        <taxon>Pseudomonadati</taxon>
        <taxon>Pseudomonadota</taxon>
        <taxon>Gammaproteobacteria</taxon>
        <taxon>Cellvibrionales</taxon>
        <taxon>Cellvibrionaceae</taxon>
        <taxon>Pseudoteredinibacter</taxon>
    </lineage>
</organism>
<dbReference type="PROSITE" id="PS51819">
    <property type="entry name" value="VOC"/>
    <property type="match status" value="1"/>
</dbReference>
<keyword evidence="3" id="KW-0456">Lyase</keyword>
<evidence type="ECO:0000313" key="3">
    <source>
        <dbReference type="EMBL" id="MBB6523074.1"/>
    </source>
</evidence>
<dbReference type="PANTHER" id="PTHR43048:SF3">
    <property type="entry name" value="METHYLMALONYL-COA EPIMERASE, MITOCHONDRIAL"/>
    <property type="match status" value="1"/>
</dbReference>
<dbReference type="GO" id="GO:0016829">
    <property type="term" value="F:lyase activity"/>
    <property type="evidence" value="ECO:0007669"/>
    <property type="project" value="UniProtKB-KW"/>
</dbReference>
<dbReference type="InterPro" id="IPR037523">
    <property type="entry name" value="VOC_core"/>
</dbReference>
<dbReference type="AlphaFoldDB" id="A0A7X0JVL1"/>
<dbReference type="SUPFAM" id="SSF54593">
    <property type="entry name" value="Glyoxalase/Bleomycin resistance protein/Dihydroxybiphenyl dioxygenase"/>
    <property type="match status" value="1"/>
</dbReference>
<keyword evidence="1" id="KW-0479">Metal-binding</keyword>
<dbReference type="EMBL" id="JACHHT010000003">
    <property type="protein sequence ID" value="MBB6523074.1"/>
    <property type="molecule type" value="Genomic_DNA"/>
</dbReference>
<keyword evidence="3" id="KW-0560">Oxidoreductase</keyword>